<protein>
    <submittedName>
        <fullName evidence="2">DUF2165 domain-containing protein</fullName>
    </submittedName>
</protein>
<evidence type="ECO:0000313" key="3">
    <source>
        <dbReference type="Proteomes" id="UP001279642"/>
    </source>
</evidence>
<sequence length="167" mass="18946">MIATRYAKIVMTFGLALFGLLVAFDNIIDYGSNFAFVQHVLTMDTTFPGNVLMWRAISSPILHHAGYWLIIVAEGLTGLGFLICSYRLLRRLHAPARDFHRVKSLGVIAAAIGFVNWFIGFMVIGGEWFAMWQSQIWNGQEGAFRFYMTMMVVLIFLLQKDDELTPS</sequence>
<keyword evidence="1" id="KW-1133">Transmembrane helix</keyword>
<dbReference type="EMBL" id="JAXCLW010000002">
    <property type="protein sequence ID" value="MDY0883180.1"/>
    <property type="molecule type" value="Genomic_DNA"/>
</dbReference>
<feature type="transmembrane region" description="Helical" evidence="1">
    <location>
        <begin position="66"/>
        <end position="84"/>
    </location>
</feature>
<keyword evidence="1" id="KW-0812">Transmembrane</keyword>
<keyword evidence="3" id="KW-1185">Reference proteome</keyword>
<dbReference type="RefSeq" id="WP_320508225.1">
    <property type="nucleotide sequence ID" value="NZ_JAXCLW010000002.1"/>
</dbReference>
<keyword evidence="1" id="KW-0472">Membrane</keyword>
<evidence type="ECO:0000313" key="2">
    <source>
        <dbReference type="EMBL" id="MDY0883180.1"/>
    </source>
</evidence>
<dbReference type="InterPro" id="IPR018681">
    <property type="entry name" value="DUF2165_transmembrane"/>
</dbReference>
<proteinExistence type="predicted"/>
<accession>A0ABU5EA06</accession>
<comment type="caution">
    <text evidence="2">The sequence shown here is derived from an EMBL/GenBank/DDBJ whole genome shotgun (WGS) entry which is preliminary data.</text>
</comment>
<feature type="transmembrane region" description="Helical" evidence="1">
    <location>
        <begin position="142"/>
        <end position="158"/>
    </location>
</feature>
<feature type="transmembrane region" description="Helical" evidence="1">
    <location>
        <begin position="105"/>
        <end position="130"/>
    </location>
</feature>
<dbReference type="Proteomes" id="UP001279642">
    <property type="component" value="Unassembled WGS sequence"/>
</dbReference>
<evidence type="ECO:0000256" key="1">
    <source>
        <dbReference type="SAM" id="Phobius"/>
    </source>
</evidence>
<dbReference type="Pfam" id="PF09933">
    <property type="entry name" value="DUF2165"/>
    <property type="match status" value="1"/>
</dbReference>
<name>A0ABU5EA06_9PROT</name>
<gene>
    <name evidence="2" type="ORF">SMD27_10020</name>
</gene>
<organism evidence="2 3">
    <name type="scientific">Dongia soli</name>
    <dbReference type="NCBI Taxonomy" id="600628"/>
    <lineage>
        <taxon>Bacteria</taxon>
        <taxon>Pseudomonadati</taxon>
        <taxon>Pseudomonadota</taxon>
        <taxon>Alphaproteobacteria</taxon>
        <taxon>Rhodospirillales</taxon>
        <taxon>Dongiaceae</taxon>
        <taxon>Dongia</taxon>
    </lineage>
</organism>
<reference evidence="2 3" key="1">
    <citation type="journal article" date="2016" name="Antonie Van Leeuwenhoek">
        <title>Dongia soli sp. nov., isolated from soil from Dokdo, Korea.</title>
        <authorList>
            <person name="Kim D.U."/>
            <person name="Lee H."/>
            <person name="Kim H."/>
            <person name="Kim S.G."/>
            <person name="Ka J.O."/>
        </authorList>
    </citation>
    <scope>NUCLEOTIDE SEQUENCE [LARGE SCALE GENOMIC DNA]</scope>
    <source>
        <strain evidence="2 3">D78</strain>
    </source>
</reference>